<feature type="compositionally biased region" description="Polar residues" evidence="1">
    <location>
        <begin position="1"/>
        <end position="20"/>
    </location>
</feature>
<name>A0A830EBQ8_9EURY</name>
<comment type="caution">
    <text evidence="2">The sequence shown here is derived from an EMBL/GenBank/DDBJ whole genome shotgun (WGS) entry which is preliminary data.</text>
</comment>
<reference evidence="2" key="1">
    <citation type="journal article" date="2014" name="Int. J. Syst. Evol. Microbiol.">
        <title>Complete genome sequence of Corynebacterium casei LMG S-19264T (=DSM 44701T), isolated from a smear-ripened cheese.</title>
        <authorList>
            <consortium name="US DOE Joint Genome Institute (JGI-PGF)"/>
            <person name="Walter F."/>
            <person name="Albersmeier A."/>
            <person name="Kalinowski J."/>
            <person name="Ruckert C."/>
        </authorList>
    </citation>
    <scope>NUCLEOTIDE SEQUENCE</scope>
    <source>
        <strain evidence="2">CCM 7217</strain>
    </source>
</reference>
<accession>A0A830EBQ8</accession>
<evidence type="ECO:0000313" key="2">
    <source>
        <dbReference type="EMBL" id="GGC73151.1"/>
    </source>
</evidence>
<proteinExistence type="predicted"/>
<feature type="region of interest" description="Disordered" evidence="1">
    <location>
        <begin position="1"/>
        <end position="29"/>
    </location>
</feature>
<dbReference type="Proteomes" id="UP000646833">
    <property type="component" value="Unassembled WGS sequence"/>
</dbReference>
<dbReference type="AlphaFoldDB" id="A0A830EBQ8"/>
<sequence length="122" mass="13683">MSSQQSPTTVGHAQKRSATPSRDPLFTPGEVEATIHRASNSDRVVPLLEGNWEDSSRAYKSPEEAARALIFDLAWWCDYRYSQVREMAWQAGLGQFYNGEEIDDIVDVAHSVQDGDSYAYPV</sequence>
<gene>
    <name evidence="2" type="ORF">GCM10007209_38850</name>
</gene>
<evidence type="ECO:0000256" key="1">
    <source>
        <dbReference type="SAM" id="MobiDB-lite"/>
    </source>
</evidence>
<dbReference type="EMBL" id="BMCI01000013">
    <property type="protein sequence ID" value="GGC73151.1"/>
    <property type="molecule type" value="Genomic_DNA"/>
</dbReference>
<organism evidence="2 3">
    <name type="scientific">Haloferax sulfurifontis</name>
    <dbReference type="NCBI Taxonomy" id="255616"/>
    <lineage>
        <taxon>Archaea</taxon>
        <taxon>Methanobacteriati</taxon>
        <taxon>Methanobacteriota</taxon>
        <taxon>Stenosarchaea group</taxon>
        <taxon>Halobacteria</taxon>
        <taxon>Halobacteriales</taxon>
        <taxon>Haloferacaceae</taxon>
        <taxon>Haloferax</taxon>
    </lineage>
</organism>
<reference evidence="2" key="2">
    <citation type="submission" date="2020-09" db="EMBL/GenBank/DDBJ databases">
        <authorList>
            <person name="Sun Q."/>
            <person name="Sedlacek I."/>
        </authorList>
    </citation>
    <scope>NUCLEOTIDE SEQUENCE</scope>
    <source>
        <strain evidence="2">CCM 7217</strain>
    </source>
</reference>
<protein>
    <submittedName>
        <fullName evidence="2">Uncharacterized protein</fullName>
    </submittedName>
</protein>
<evidence type="ECO:0000313" key="3">
    <source>
        <dbReference type="Proteomes" id="UP000646833"/>
    </source>
</evidence>